<gene>
    <name evidence="7" type="ORF">V2H45_14425</name>
</gene>
<dbReference type="PANTHER" id="PTHR32347">
    <property type="entry name" value="EFFLUX SYSTEM COMPONENT YKNX-RELATED"/>
    <property type="match status" value="1"/>
</dbReference>
<comment type="caution">
    <text evidence="7">The sequence shown here is derived from an EMBL/GenBank/DDBJ whole genome shotgun (WGS) entry which is preliminary data.</text>
</comment>
<keyword evidence="4" id="KW-0812">Transmembrane</keyword>
<dbReference type="InterPro" id="IPR058625">
    <property type="entry name" value="MdtA-like_BSH"/>
</dbReference>
<keyword evidence="2 3" id="KW-0175">Coiled coil</keyword>
<dbReference type="SUPFAM" id="SSF111369">
    <property type="entry name" value="HlyD-like secretion proteins"/>
    <property type="match status" value="2"/>
</dbReference>
<feature type="domain" description="Multidrug resistance protein MdtA-like alpha-helical hairpin" evidence="5">
    <location>
        <begin position="162"/>
        <end position="221"/>
    </location>
</feature>
<dbReference type="RefSeq" id="WP_330484361.1">
    <property type="nucleotide sequence ID" value="NZ_JAZBJZ010000058.1"/>
</dbReference>
<feature type="domain" description="Multidrug resistance protein MdtA-like barrel-sandwich hybrid" evidence="6">
    <location>
        <begin position="85"/>
        <end position="296"/>
    </location>
</feature>
<keyword evidence="4" id="KW-1133">Transmembrane helix</keyword>
<dbReference type="NCBIfam" id="TIGR02971">
    <property type="entry name" value="heterocyst_DevB"/>
    <property type="match status" value="1"/>
</dbReference>
<dbReference type="InterPro" id="IPR014315">
    <property type="entry name" value="ABC_heterocyst_DevB"/>
</dbReference>
<evidence type="ECO:0000259" key="6">
    <source>
        <dbReference type="Pfam" id="PF25917"/>
    </source>
</evidence>
<dbReference type="InterPro" id="IPR050465">
    <property type="entry name" value="UPF0194_transport"/>
</dbReference>
<keyword evidence="8" id="KW-1185">Reference proteome</keyword>
<dbReference type="Gene3D" id="2.40.30.170">
    <property type="match status" value="1"/>
</dbReference>
<feature type="coiled-coil region" evidence="3">
    <location>
        <begin position="160"/>
        <end position="275"/>
    </location>
</feature>
<dbReference type="Gene3D" id="1.10.287.470">
    <property type="entry name" value="Helix hairpin bin"/>
    <property type="match status" value="2"/>
</dbReference>
<dbReference type="PANTHER" id="PTHR32347:SF27">
    <property type="entry name" value="RND EFFLUX PUMP MEMBRANE FUSION PROTEIN BARREL-SANDWICH DOMAIN-CONTAINING PROTEIN"/>
    <property type="match status" value="1"/>
</dbReference>
<keyword evidence="4" id="KW-0472">Membrane</keyword>
<accession>A0AAW9PXX7</accession>
<dbReference type="GO" id="GO:0030313">
    <property type="term" value="C:cell envelope"/>
    <property type="evidence" value="ECO:0007669"/>
    <property type="project" value="UniProtKB-SubCell"/>
</dbReference>
<dbReference type="Proteomes" id="UP001333818">
    <property type="component" value="Unassembled WGS sequence"/>
</dbReference>
<dbReference type="InterPro" id="IPR058624">
    <property type="entry name" value="MdtA-like_HH"/>
</dbReference>
<name>A0AAW9PXX7_9CYAN</name>
<proteinExistence type="predicted"/>
<evidence type="ECO:0000256" key="3">
    <source>
        <dbReference type="SAM" id="Coils"/>
    </source>
</evidence>
<feature type="coiled-coil region" evidence="3">
    <location>
        <begin position="102"/>
        <end position="129"/>
    </location>
</feature>
<feature type="transmembrane region" description="Helical" evidence="4">
    <location>
        <begin position="17"/>
        <end position="37"/>
    </location>
</feature>
<evidence type="ECO:0000259" key="5">
    <source>
        <dbReference type="Pfam" id="PF25876"/>
    </source>
</evidence>
<dbReference type="AlphaFoldDB" id="A0AAW9PXX7"/>
<evidence type="ECO:0000313" key="7">
    <source>
        <dbReference type="EMBL" id="MEE3717932.1"/>
    </source>
</evidence>
<dbReference type="Pfam" id="PF25876">
    <property type="entry name" value="HH_MFP_RND"/>
    <property type="match status" value="1"/>
</dbReference>
<evidence type="ECO:0000256" key="1">
    <source>
        <dbReference type="ARBA" id="ARBA00004196"/>
    </source>
</evidence>
<evidence type="ECO:0000256" key="4">
    <source>
        <dbReference type="SAM" id="Phobius"/>
    </source>
</evidence>
<protein>
    <submittedName>
        <fullName evidence="7">ABC exporter membrane fusion protein</fullName>
    </submittedName>
</protein>
<sequence length="396" mass="42791">MLQNLFDSSVKQKSQRWLGIGATAFLIAIVGGGYGIWRSQANSQTASQSVVMNPAKIATVSALGRLEPQGEVIKLSAPTSNNGNRVEQLLVQEGDRVKVGQVIAILDNRDQLQAAYEQAQEEVKVAQSKLSITQAGAKQGEINAQRAEISRIEAQRQGDIESQSATVARLSAELQNAEIEFNRYRSLAQEGAISASNFDSKRLALVTAQRNVDEAKAVLARIQTTSPAQLNQAQANLERIAEVRPVDIAAGQAEVDRAIAAMKQAKANLDRAYVKSPIAGEILEIHTRAGEVVSSNGIVDIGKTHHMYAIVQVYQSDIQRVKLGQRVRLSSDSISGELLGTVERIDSQVKRQTVVNTDPSTNVDGRVVEVHVVLDNASGLKAAKFTNLLISAEIEQ</sequence>
<dbReference type="EMBL" id="JAZBJZ010000058">
    <property type="protein sequence ID" value="MEE3717932.1"/>
    <property type="molecule type" value="Genomic_DNA"/>
</dbReference>
<reference evidence="7" key="1">
    <citation type="submission" date="2024-01" db="EMBL/GenBank/DDBJ databases">
        <title>Bank of Algae and Cyanobacteria of the Azores (BACA) strain genomes.</title>
        <authorList>
            <person name="Luz R."/>
            <person name="Cordeiro R."/>
            <person name="Fonseca A."/>
            <person name="Goncalves V."/>
        </authorList>
    </citation>
    <scope>NUCLEOTIDE SEQUENCE</scope>
    <source>
        <strain evidence="7">BACA0141</strain>
    </source>
</reference>
<organism evidence="7 8">
    <name type="scientific">Tumidithrix elongata BACA0141</name>
    <dbReference type="NCBI Taxonomy" id="2716417"/>
    <lineage>
        <taxon>Bacteria</taxon>
        <taxon>Bacillati</taxon>
        <taxon>Cyanobacteriota</taxon>
        <taxon>Cyanophyceae</taxon>
        <taxon>Pseudanabaenales</taxon>
        <taxon>Pseudanabaenaceae</taxon>
        <taxon>Tumidithrix</taxon>
        <taxon>Tumidithrix elongata</taxon>
    </lineage>
</organism>
<dbReference type="Gene3D" id="2.40.50.100">
    <property type="match status" value="2"/>
</dbReference>
<evidence type="ECO:0000256" key="2">
    <source>
        <dbReference type="ARBA" id="ARBA00023054"/>
    </source>
</evidence>
<dbReference type="Pfam" id="PF25917">
    <property type="entry name" value="BSH_RND"/>
    <property type="match status" value="1"/>
</dbReference>
<dbReference type="PRINTS" id="PR01490">
    <property type="entry name" value="RTXTOXIND"/>
</dbReference>
<comment type="subcellular location">
    <subcellularLocation>
        <location evidence="1">Cell envelope</location>
    </subcellularLocation>
</comment>
<evidence type="ECO:0000313" key="8">
    <source>
        <dbReference type="Proteomes" id="UP001333818"/>
    </source>
</evidence>